<comment type="caution">
    <text evidence="1">The sequence shown here is derived from an EMBL/GenBank/DDBJ whole genome shotgun (WGS) entry which is preliminary data.</text>
</comment>
<sequence>MPKFLIQASYTSEGTKGLLREGASGRRAAVEQVVSGLGGKVEAMYFAFGRDDLILIIDFPDPVSMAAASLAVKASGALDTRATPLLTVDEIDEAARRQVAFRAPGAQGG</sequence>
<protein>
    <submittedName>
        <fullName evidence="1">GYD domain-containing protein</fullName>
    </submittedName>
</protein>
<accession>A0ABV1XRY4</accession>
<keyword evidence="2" id="KW-1185">Reference proteome</keyword>
<evidence type="ECO:0000313" key="2">
    <source>
        <dbReference type="Proteomes" id="UP001486207"/>
    </source>
</evidence>
<dbReference type="Pfam" id="PF08734">
    <property type="entry name" value="GYD"/>
    <property type="match status" value="1"/>
</dbReference>
<gene>
    <name evidence="1" type="ORF">ABT384_16670</name>
</gene>
<reference evidence="1 2" key="1">
    <citation type="submission" date="2024-06" db="EMBL/GenBank/DDBJ databases">
        <title>The Natural Products Discovery Center: Release of the First 8490 Sequenced Strains for Exploring Actinobacteria Biosynthetic Diversity.</title>
        <authorList>
            <person name="Kalkreuter E."/>
            <person name="Kautsar S.A."/>
            <person name="Yang D."/>
            <person name="Bader C.D."/>
            <person name="Teijaro C.N."/>
            <person name="Fluegel L."/>
            <person name="Davis C.M."/>
            <person name="Simpson J.R."/>
            <person name="Lauterbach L."/>
            <person name="Steele A.D."/>
            <person name="Gui C."/>
            <person name="Meng S."/>
            <person name="Li G."/>
            <person name="Viehrig K."/>
            <person name="Ye F."/>
            <person name="Su P."/>
            <person name="Kiefer A.F."/>
            <person name="Nichols A."/>
            <person name="Cepeda A.J."/>
            <person name="Yan W."/>
            <person name="Fan B."/>
            <person name="Jiang Y."/>
            <person name="Adhikari A."/>
            <person name="Zheng C.-J."/>
            <person name="Schuster L."/>
            <person name="Cowan T.M."/>
            <person name="Smanski M.J."/>
            <person name="Chevrette M.G."/>
            <person name="De Carvalho L.P.S."/>
            <person name="Shen B."/>
        </authorList>
    </citation>
    <scope>NUCLEOTIDE SEQUENCE [LARGE SCALE GENOMIC DNA]</scope>
    <source>
        <strain evidence="1 2">NPDC000155</strain>
    </source>
</reference>
<dbReference type="Proteomes" id="UP001486207">
    <property type="component" value="Unassembled WGS sequence"/>
</dbReference>
<dbReference type="InterPro" id="IPR014845">
    <property type="entry name" value="GYD/TTHA1554"/>
</dbReference>
<evidence type="ECO:0000313" key="1">
    <source>
        <dbReference type="EMBL" id="MER7374271.1"/>
    </source>
</evidence>
<organism evidence="1 2">
    <name type="scientific">Streptomyces lanatus</name>
    <dbReference type="NCBI Taxonomy" id="66900"/>
    <lineage>
        <taxon>Bacteria</taxon>
        <taxon>Bacillati</taxon>
        <taxon>Actinomycetota</taxon>
        <taxon>Actinomycetes</taxon>
        <taxon>Kitasatosporales</taxon>
        <taxon>Streptomycetaceae</taxon>
        <taxon>Streptomyces</taxon>
    </lineage>
</organism>
<dbReference type="RefSeq" id="WP_190070870.1">
    <property type="nucleotide sequence ID" value="NZ_BNBM01000006.1"/>
</dbReference>
<dbReference type="EMBL" id="JBEPFB010000006">
    <property type="protein sequence ID" value="MER7374271.1"/>
    <property type="molecule type" value="Genomic_DNA"/>
</dbReference>
<name>A0ABV1XRY4_9ACTN</name>
<proteinExistence type="predicted"/>